<proteinExistence type="predicted"/>
<dbReference type="GO" id="GO:0000981">
    <property type="term" value="F:DNA-binding transcription factor activity, RNA polymerase II-specific"/>
    <property type="evidence" value="ECO:0007669"/>
    <property type="project" value="InterPro"/>
</dbReference>
<protein>
    <recommendedName>
        <fullName evidence="7">Zn(2)-C6 fungal-type domain-containing protein</fullName>
    </recommendedName>
</protein>
<dbReference type="PROSITE" id="PS50048">
    <property type="entry name" value="ZN2_CY6_FUNGAL_2"/>
    <property type="match status" value="1"/>
</dbReference>
<name>A0A229WXR9_9EURO</name>
<evidence type="ECO:0000256" key="4">
    <source>
        <dbReference type="ARBA" id="ARBA00023163"/>
    </source>
</evidence>
<dbReference type="InterPro" id="IPR036864">
    <property type="entry name" value="Zn2-C6_fun-type_DNA-bd_sf"/>
</dbReference>
<dbReference type="SMART" id="SM00066">
    <property type="entry name" value="GAL4"/>
    <property type="match status" value="1"/>
</dbReference>
<gene>
    <name evidence="8" type="ORF">CFD26_103282</name>
</gene>
<keyword evidence="4" id="KW-0804">Transcription</keyword>
<evidence type="ECO:0000313" key="9">
    <source>
        <dbReference type="Proteomes" id="UP000215289"/>
    </source>
</evidence>
<feature type="coiled-coil region" evidence="6">
    <location>
        <begin position="54"/>
        <end position="81"/>
    </location>
</feature>
<evidence type="ECO:0000256" key="3">
    <source>
        <dbReference type="ARBA" id="ARBA00023125"/>
    </source>
</evidence>
<dbReference type="Gene3D" id="4.10.240.10">
    <property type="entry name" value="Zn(2)-C6 fungal-type DNA-binding domain"/>
    <property type="match status" value="1"/>
</dbReference>
<dbReference type="PANTHER" id="PTHR46910">
    <property type="entry name" value="TRANSCRIPTION FACTOR PDR1"/>
    <property type="match status" value="1"/>
</dbReference>
<dbReference type="OrthoDB" id="4116913at2759"/>
<dbReference type="GO" id="GO:0003677">
    <property type="term" value="F:DNA binding"/>
    <property type="evidence" value="ECO:0007669"/>
    <property type="project" value="UniProtKB-KW"/>
</dbReference>
<dbReference type="Pfam" id="PF04082">
    <property type="entry name" value="Fungal_trans"/>
    <property type="match status" value="1"/>
</dbReference>
<dbReference type="InterPro" id="IPR001138">
    <property type="entry name" value="Zn2Cys6_DnaBD"/>
</dbReference>
<comment type="caution">
    <text evidence="8">The sequence shown here is derived from an EMBL/GenBank/DDBJ whole genome shotgun (WGS) entry which is preliminary data.</text>
</comment>
<keyword evidence="3" id="KW-0238">DNA-binding</keyword>
<dbReference type="InterPro" id="IPR050987">
    <property type="entry name" value="AtrR-like"/>
</dbReference>
<accession>A0A229WXR9</accession>
<evidence type="ECO:0000256" key="6">
    <source>
        <dbReference type="SAM" id="Coils"/>
    </source>
</evidence>
<dbReference type="PROSITE" id="PS00463">
    <property type="entry name" value="ZN2_CY6_FUNGAL_1"/>
    <property type="match status" value="1"/>
</dbReference>
<dbReference type="GO" id="GO:0008270">
    <property type="term" value="F:zinc ion binding"/>
    <property type="evidence" value="ECO:0007669"/>
    <property type="project" value="InterPro"/>
</dbReference>
<organism evidence="8 9">
    <name type="scientific">Aspergillus turcosus</name>
    <dbReference type="NCBI Taxonomy" id="1245748"/>
    <lineage>
        <taxon>Eukaryota</taxon>
        <taxon>Fungi</taxon>
        <taxon>Dikarya</taxon>
        <taxon>Ascomycota</taxon>
        <taxon>Pezizomycotina</taxon>
        <taxon>Eurotiomycetes</taxon>
        <taxon>Eurotiomycetidae</taxon>
        <taxon>Eurotiales</taxon>
        <taxon>Aspergillaceae</taxon>
        <taxon>Aspergillus</taxon>
        <taxon>Aspergillus subgen. Fumigati</taxon>
    </lineage>
</organism>
<dbReference type="Pfam" id="PF00172">
    <property type="entry name" value="Zn_clus"/>
    <property type="match status" value="1"/>
</dbReference>
<dbReference type="STRING" id="1245748.A0A229WXR9"/>
<reference evidence="8 9" key="1">
    <citation type="submission" date="2018-08" db="EMBL/GenBank/DDBJ databases">
        <title>Draft genome sequences of two Aspergillus turcosus clinical strains isolated from bronchoalveolar lavage fluid: one azole-susceptible and the other azole-resistant.</title>
        <authorList>
            <person name="Parent-Michaud M."/>
            <person name="Dufresne P.J."/>
            <person name="Fournier E."/>
            <person name="Martineau C."/>
            <person name="Moreira S."/>
            <person name="Perkins V."/>
            <person name="De Repentigny L."/>
            <person name="Dufresne S.F."/>
        </authorList>
    </citation>
    <scope>NUCLEOTIDE SEQUENCE [LARGE SCALE GENOMIC DNA]</scope>
    <source>
        <strain evidence="8">HMR AF 1038</strain>
    </source>
</reference>
<keyword evidence="5" id="KW-0539">Nucleus</keyword>
<sequence length="589" mass="67146">MSGLPPTRRGGRVRTACDLCRQRKIRCDNANPACETCRLAFVPCIFTESSPPPRKDAKTRLAEAEAQIQELEALIAAQDSSREPHQSACPEYFPLQNLAGDYLPDLYDCDTAMSMFQWHIAHCGMGTSQSAQRASFSSVVHQQTGSYLDVDRLLYHLSQSFKLQVPAESKRIVSQKWPPVDLIRRCIQHFAKAGLYSVFPLVNTQALEELLDSDIMNDPPNSTPTANVACLIALTAMVTQMHRLEPVFADADPDAYMQTVLTLLPRILMEEISLRTLETVVILARSASLLLAMAVRMLYSLGGNRYCAIHEAEGSHLRALFWLCYGLDKDMAIRFGYPPLMKDEDCDLQLPDNYVLSSSDHQFFMKPLSSQELLFPSDIRLSLIKSKVYHLLYSDYGRGQPQARRLQYIRELDQELRDLKSSFPASCWPDLFATESERNYSFHDLSIRGVNLHLEYYFCLGRIHSAVSPYSQEWSFLPSSADLFYQESRTMLLYISRIRDFLNWHTFWIHAQFILTAVLSLFRHLITEPNAPTFGNDLRLLGSIVEIFTDLDHESRATRHFAPFFFTAGLTRRLIFLAKQAASKVHPDQ</sequence>
<dbReference type="InterPro" id="IPR007219">
    <property type="entry name" value="XnlR_reg_dom"/>
</dbReference>
<dbReference type="EMBL" id="NIDN02000267">
    <property type="protein sequence ID" value="RLL93760.1"/>
    <property type="molecule type" value="Genomic_DNA"/>
</dbReference>
<feature type="domain" description="Zn(2)-C6 fungal-type" evidence="7">
    <location>
        <begin position="16"/>
        <end position="46"/>
    </location>
</feature>
<dbReference type="CDD" id="cd12148">
    <property type="entry name" value="fungal_TF_MHR"/>
    <property type="match status" value="1"/>
</dbReference>
<keyword evidence="6" id="KW-0175">Coiled coil</keyword>
<evidence type="ECO:0000256" key="1">
    <source>
        <dbReference type="ARBA" id="ARBA00022723"/>
    </source>
</evidence>
<keyword evidence="2" id="KW-0805">Transcription regulation</keyword>
<dbReference type="CDD" id="cd00067">
    <property type="entry name" value="GAL4"/>
    <property type="match status" value="1"/>
</dbReference>
<evidence type="ECO:0000259" key="7">
    <source>
        <dbReference type="PROSITE" id="PS50048"/>
    </source>
</evidence>
<dbReference type="PANTHER" id="PTHR46910:SF20">
    <property type="entry name" value="ZN(II)2CYS6 TRANSCRIPTION FACTOR (EUROFUNG)-RELATED"/>
    <property type="match status" value="1"/>
</dbReference>
<evidence type="ECO:0000313" key="8">
    <source>
        <dbReference type="EMBL" id="RLL93760.1"/>
    </source>
</evidence>
<dbReference type="SUPFAM" id="SSF57701">
    <property type="entry name" value="Zn2/Cys6 DNA-binding domain"/>
    <property type="match status" value="1"/>
</dbReference>
<evidence type="ECO:0000256" key="2">
    <source>
        <dbReference type="ARBA" id="ARBA00023015"/>
    </source>
</evidence>
<dbReference type="AlphaFoldDB" id="A0A229WXR9"/>
<keyword evidence="1" id="KW-0479">Metal-binding</keyword>
<dbReference type="Proteomes" id="UP000215289">
    <property type="component" value="Unassembled WGS sequence"/>
</dbReference>
<keyword evidence="9" id="KW-1185">Reference proteome</keyword>
<evidence type="ECO:0000256" key="5">
    <source>
        <dbReference type="ARBA" id="ARBA00023242"/>
    </source>
</evidence>
<dbReference type="GO" id="GO:0006351">
    <property type="term" value="P:DNA-templated transcription"/>
    <property type="evidence" value="ECO:0007669"/>
    <property type="project" value="InterPro"/>
</dbReference>
<dbReference type="SMART" id="SM00906">
    <property type="entry name" value="Fungal_trans"/>
    <property type="match status" value="1"/>
</dbReference>